<dbReference type="InterPro" id="IPR036291">
    <property type="entry name" value="NAD(P)-bd_dom_sf"/>
</dbReference>
<dbReference type="Pfam" id="PF08240">
    <property type="entry name" value="ADH_N"/>
    <property type="match status" value="1"/>
</dbReference>
<dbReference type="InterPro" id="IPR020843">
    <property type="entry name" value="ER"/>
</dbReference>
<comment type="similarity">
    <text evidence="4">Belongs to the zinc-containing alcohol dehydrogenase family.</text>
</comment>
<keyword evidence="7" id="KW-1185">Reference proteome</keyword>
<organism evidence="6 7">
    <name type="scientific">Albidovulum salinarum</name>
    <dbReference type="NCBI Taxonomy" id="2984153"/>
    <lineage>
        <taxon>Bacteria</taxon>
        <taxon>Pseudomonadati</taxon>
        <taxon>Pseudomonadota</taxon>
        <taxon>Alphaproteobacteria</taxon>
        <taxon>Rhodobacterales</taxon>
        <taxon>Paracoccaceae</taxon>
        <taxon>Albidovulum</taxon>
    </lineage>
</organism>
<evidence type="ECO:0000256" key="4">
    <source>
        <dbReference type="RuleBase" id="RU361277"/>
    </source>
</evidence>
<dbReference type="EMBL" id="JAOVQO010000029">
    <property type="protein sequence ID" value="MCU9850417.1"/>
    <property type="molecule type" value="Genomic_DNA"/>
</dbReference>
<dbReference type="PANTHER" id="PTHR43401">
    <property type="entry name" value="L-THREONINE 3-DEHYDROGENASE"/>
    <property type="match status" value="1"/>
</dbReference>
<accession>A0ABT2XBK0</accession>
<dbReference type="InterPro" id="IPR002328">
    <property type="entry name" value="ADH_Zn_CS"/>
</dbReference>
<dbReference type="PANTHER" id="PTHR43401:SF5">
    <property type="entry name" value="ALCOHOL DEHYDROGENASE-RELATED"/>
    <property type="match status" value="1"/>
</dbReference>
<evidence type="ECO:0000259" key="5">
    <source>
        <dbReference type="SMART" id="SM00829"/>
    </source>
</evidence>
<comment type="cofactor">
    <cofactor evidence="4">
        <name>Zn(2+)</name>
        <dbReference type="ChEBI" id="CHEBI:29105"/>
    </cofactor>
</comment>
<dbReference type="SUPFAM" id="SSF51735">
    <property type="entry name" value="NAD(P)-binding Rossmann-fold domains"/>
    <property type="match status" value="1"/>
</dbReference>
<feature type="domain" description="Enoyl reductase (ER)" evidence="5">
    <location>
        <begin position="8"/>
        <end position="342"/>
    </location>
</feature>
<keyword evidence="2 4" id="KW-0862">Zinc</keyword>
<dbReference type="SUPFAM" id="SSF50129">
    <property type="entry name" value="GroES-like"/>
    <property type="match status" value="1"/>
</dbReference>
<dbReference type="Gene3D" id="3.90.180.10">
    <property type="entry name" value="Medium-chain alcohol dehydrogenases, catalytic domain"/>
    <property type="match status" value="1"/>
</dbReference>
<evidence type="ECO:0000256" key="3">
    <source>
        <dbReference type="ARBA" id="ARBA00023002"/>
    </source>
</evidence>
<dbReference type="InterPro" id="IPR011032">
    <property type="entry name" value="GroES-like_sf"/>
</dbReference>
<dbReference type="CDD" id="cd08260">
    <property type="entry name" value="Zn_ADH6"/>
    <property type="match status" value="1"/>
</dbReference>
<dbReference type="SMART" id="SM00829">
    <property type="entry name" value="PKS_ER"/>
    <property type="match status" value="1"/>
</dbReference>
<evidence type="ECO:0000256" key="1">
    <source>
        <dbReference type="ARBA" id="ARBA00022723"/>
    </source>
</evidence>
<dbReference type="InterPro" id="IPR050129">
    <property type="entry name" value="Zn_alcohol_dh"/>
</dbReference>
<gene>
    <name evidence="6" type="ORF">OEZ60_20750</name>
</gene>
<comment type="caution">
    <text evidence="6">The sequence shown here is derived from an EMBL/GenBank/DDBJ whole genome shotgun (WGS) entry which is preliminary data.</text>
</comment>
<dbReference type="Proteomes" id="UP001209535">
    <property type="component" value="Unassembled WGS sequence"/>
</dbReference>
<evidence type="ECO:0000256" key="2">
    <source>
        <dbReference type="ARBA" id="ARBA00022833"/>
    </source>
</evidence>
<proteinExistence type="inferred from homology"/>
<name>A0ABT2XBK0_9RHOB</name>
<evidence type="ECO:0000313" key="7">
    <source>
        <dbReference type="Proteomes" id="UP001209535"/>
    </source>
</evidence>
<keyword evidence="1 4" id="KW-0479">Metal-binding</keyword>
<keyword evidence="3" id="KW-0560">Oxidoreductase</keyword>
<evidence type="ECO:0000313" key="6">
    <source>
        <dbReference type="EMBL" id="MCU9850417.1"/>
    </source>
</evidence>
<dbReference type="InterPro" id="IPR013149">
    <property type="entry name" value="ADH-like_C"/>
</dbReference>
<dbReference type="InterPro" id="IPR013154">
    <property type="entry name" value="ADH-like_N"/>
</dbReference>
<sequence length="347" mass="36113">MRAAVLTGYRAPLDLADVAEPDCPADGVVLSVLACGICRSDWHSWTGADPDVRLPHIPGHEYCGVVEETGPRVTRWTRGDRVIAPFILACGQCPACASGNQTTCPTQVIPGFTHPGAFAERIAVPRADHNLTRLPETMEPALAAALGCRVTTAWHGLTGRAALQPGEWLAVFGTGGIGLSALLLAKAIGARVIMVDVVAEKLAHAAAQGAEATVNAATEDAPAAIREITGGGADVAVEALGIAETTISAMKSLRKLGRMVQIGMPAGTHSQMTLPMDVLYSGQLALFGTRGMPAWRYPSLLSLIDAGRVDLTPLIARRVALSAASAELAAFDHPAPPGVAVITDFTR</sequence>
<dbReference type="Pfam" id="PF00107">
    <property type="entry name" value="ADH_zinc_N"/>
    <property type="match status" value="1"/>
</dbReference>
<dbReference type="RefSeq" id="WP_263340505.1">
    <property type="nucleotide sequence ID" value="NZ_JAOVQO010000029.1"/>
</dbReference>
<dbReference type="PROSITE" id="PS00059">
    <property type="entry name" value="ADH_ZINC"/>
    <property type="match status" value="1"/>
</dbReference>
<protein>
    <submittedName>
        <fullName evidence="6">Zinc-dependent alcohol dehydrogenase family protein</fullName>
    </submittedName>
</protein>
<reference evidence="6 7" key="1">
    <citation type="submission" date="2022-10" db="EMBL/GenBank/DDBJ databases">
        <title>Defluviimonas sp. nov., isolated from ocean surface sediments.</title>
        <authorList>
            <person name="He W."/>
            <person name="Wang L."/>
            <person name="Zhang D.-F."/>
        </authorList>
    </citation>
    <scope>NUCLEOTIDE SEQUENCE [LARGE SCALE GENOMIC DNA]</scope>
    <source>
        <strain evidence="6 7">WL0024</strain>
    </source>
</reference>